<keyword evidence="7" id="KW-1185">Reference proteome</keyword>
<protein>
    <submittedName>
        <fullName evidence="6">VCBS domain-containing protein</fullName>
    </submittedName>
</protein>
<gene>
    <name evidence="6" type="ORF">JAO71_02350</name>
</gene>
<organism evidence="6 7">
    <name type="scientific">Olleya sediminilitoris</name>
    <dbReference type="NCBI Taxonomy" id="2795739"/>
    <lineage>
        <taxon>Bacteria</taxon>
        <taxon>Pseudomonadati</taxon>
        <taxon>Bacteroidota</taxon>
        <taxon>Flavobacteriia</taxon>
        <taxon>Flavobacteriales</taxon>
        <taxon>Flavobacteriaceae</taxon>
    </lineage>
</organism>
<accession>A0ABS1WHM3</accession>
<sequence>MDVITFFSILKKSSFLNYAKVNKINSSNFLSAVSNVFQQFIYSVLVNKKWSFKIFAVAIFIMPYIANSNSENNVITKYFANPVLDLNSVNAGVDHVVQFIPTTGNLSPMSVIPTLSSDTNSILSAVVSFSGEIDPTEFLYSTNGPFQFNFDTANSTNDFSVNSITIRVVQNFTTFTITELAGNPISNSDFLDFLNTLFYRNATNTATPGVRIANIEVTDPNLATASAQNIIRVYNNGPNVVDEANSVLANNAGIITGNVLTNDSGNSITVSEVDVYPGQVGNSYQTLYGSITIQSNGSYSYDVDETSSSVIGLKNGESLDDIISYTVKDNADIIDYGILTITINGVDEAPVALDNNTSITAVTETDVSGNVITDVGPSGADFIDRGLSILVWETEFSTGGGVFGGISGPVDGETKIVDGITLDFTSTDPSNIGVADQNQTVFQVGTNGGHSGYLLYSIDASTNPSSDTELIIDFDEPVFNLGFLVVDIDFSQAPVWQDQITINGTLDGVVSNFTYVTTGGVVDAGSNTFYGTGNAIESDATGNVNVLFEEPINQLRLSYNYGPNATNPDQGGQIAGISDIYWQGIASNIIVLEIDGNPVSVGSSFVGMYGTIVVNPDGSYVYTPDTSNPAVAGLLTGQSLTETFNYLLTDGSNSSAADLIIDINGDKTAPTITISTPIEGDNIVDDTEDQDVTITGTTTDVEDGQVVTVTFSDGTNTVTTTATVTGGIWTATDADISGLTDGPITVTADVTDFGGNPATDSQSVTLGTTIIDPCDVSTYSDLDCDGDGVTNGDEISDGTDPTDPCDYDSANITLTQSGDYLAADCDGDGDSNGDELTNGTDPSDPCEGGSLPNVDLANTTSDWYVADCDGDGVINGTEVDPDMDGNSGPGNTDPIDPCDFNDSDLSLAPSGDYLLADCDGDGVTNGDEITDGTDPADPCDYDSANITLSQSGDYLTADCDGDGESNGDELTNGTDPSDPCEGGSLPNVDLTNTTSDWYVADCDGDGVINGTEVDPDMDGNSGPGNTDPYDSCDFNVSDISVAPGGDYLVEDCDGDGVTNGDEITDGTDPADPCDYDSANITLSQSGDYLTADCDGDGENNGDELTNGTDLTDPCEGGSLPNVDLTDTTSDWYISDCDGDGVINGTEVDPDRDGTSGPDNTDPNDPCDYDVSSVTVAVTSGADCDGDGVTDADEIANGTDPNDACDYNVADITVAVTSTVDCDGDGVTDADE</sequence>
<feature type="region of interest" description="Disordered" evidence="5">
    <location>
        <begin position="1139"/>
        <end position="1165"/>
    </location>
</feature>
<evidence type="ECO:0000313" key="7">
    <source>
        <dbReference type="Proteomes" id="UP000605013"/>
    </source>
</evidence>
<reference evidence="6 7" key="1">
    <citation type="submission" date="2020-12" db="EMBL/GenBank/DDBJ databases">
        <title>Olleya sediminilitoris sp. nov., isolated from a tidal flat.</title>
        <authorList>
            <person name="Park S."/>
            <person name="Yoon J.-H."/>
        </authorList>
    </citation>
    <scope>NUCLEOTIDE SEQUENCE [LARGE SCALE GENOMIC DNA]</scope>
    <source>
        <strain evidence="6 7">YSTF-M6</strain>
    </source>
</reference>
<comment type="caution">
    <text evidence="6">The sequence shown here is derived from an EMBL/GenBank/DDBJ whole genome shotgun (WGS) entry which is preliminary data.</text>
</comment>
<keyword evidence="4" id="KW-0106">Calcium</keyword>
<dbReference type="NCBIfam" id="TIGR01965">
    <property type="entry name" value="VCBS_repeat"/>
    <property type="match status" value="2"/>
</dbReference>
<dbReference type="Gene3D" id="2.60.40.10">
    <property type="entry name" value="Immunoglobulins"/>
    <property type="match status" value="1"/>
</dbReference>
<comment type="subcellular location">
    <subcellularLocation>
        <location evidence="1">Secreted</location>
    </subcellularLocation>
</comment>
<dbReference type="InterPro" id="IPR059100">
    <property type="entry name" value="TSP3_bac"/>
</dbReference>
<evidence type="ECO:0000256" key="4">
    <source>
        <dbReference type="ARBA" id="ARBA00022837"/>
    </source>
</evidence>
<evidence type="ECO:0000256" key="2">
    <source>
        <dbReference type="ARBA" id="ARBA00022525"/>
    </source>
</evidence>
<evidence type="ECO:0000256" key="1">
    <source>
        <dbReference type="ARBA" id="ARBA00004613"/>
    </source>
</evidence>
<dbReference type="InterPro" id="IPR010221">
    <property type="entry name" value="VCBS_dom"/>
</dbReference>
<feature type="region of interest" description="Disordered" evidence="5">
    <location>
        <begin position="872"/>
        <end position="896"/>
    </location>
</feature>
<dbReference type="Proteomes" id="UP000605013">
    <property type="component" value="Unassembled WGS sequence"/>
</dbReference>
<evidence type="ECO:0000256" key="3">
    <source>
        <dbReference type="ARBA" id="ARBA00022729"/>
    </source>
</evidence>
<dbReference type="Pfam" id="PF18884">
    <property type="entry name" value="TSP3_bac"/>
    <property type="match status" value="6"/>
</dbReference>
<dbReference type="EMBL" id="JAEMEF010000001">
    <property type="protein sequence ID" value="MBL7558630.1"/>
    <property type="molecule type" value="Genomic_DNA"/>
</dbReference>
<feature type="non-terminal residue" evidence="6">
    <location>
        <position position="1231"/>
    </location>
</feature>
<keyword evidence="3" id="KW-0732">Signal</keyword>
<dbReference type="RefSeq" id="WP_202998578.1">
    <property type="nucleotide sequence ID" value="NZ_JAEMEF010000001.1"/>
</dbReference>
<dbReference type="InterPro" id="IPR013783">
    <property type="entry name" value="Ig-like_fold"/>
</dbReference>
<proteinExistence type="predicted"/>
<feature type="region of interest" description="Disordered" evidence="5">
    <location>
        <begin position="955"/>
        <end position="988"/>
    </location>
</feature>
<keyword evidence="2" id="KW-0964">Secreted</keyword>
<name>A0ABS1WHM3_9FLAO</name>
<feature type="region of interest" description="Disordered" evidence="5">
    <location>
        <begin position="1094"/>
        <end position="1121"/>
    </location>
</feature>
<feature type="region of interest" description="Disordered" evidence="5">
    <location>
        <begin position="823"/>
        <end position="854"/>
    </location>
</feature>
<evidence type="ECO:0000256" key="5">
    <source>
        <dbReference type="SAM" id="MobiDB-lite"/>
    </source>
</evidence>
<evidence type="ECO:0000313" key="6">
    <source>
        <dbReference type="EMBL" id="MBL7558630.1"/>
    </source>
</evidence>